<gene>
    <name evidence="1" type="ORF">R3P38DRAFT_2792224</name>
</gene>
<sequence>MSLAASRLTEPRDDDRPCLATDRIGEDYGLTRDRTMMNRVRSLERYSYKDLRKSDYDNRSSWSSRLIRMAMGRYRGSLIGGISGYTKTYHDNPFLEETRGSSCLCATICCPVGTDEATVELYNRTVATLNDLIKDDLETEPGVVERSWVKQGDNGADLIEVMQRQASRNQDDFRLFIDLSVGCDADILVSLTKDQYRDSTGTLVKSYILWLRDHQILTDEEVGRVTRQVEQGLDQKNDLEYEVSSDEVRRQLAVCQLSAMSTTANDTWLHRFLPIARIMRAKSLSMDEHRVHYGSIRQKTLSSNSERYAYMDFRRSEARVFEGVASRTVQSFYRPWLAGKLVQIDRTVAEHPQHIASQARAATVLHISAPPDPDDHPSQYFFKHIRALKEIMDYDGRNTKAQADKTTAWIDATAQTIQVRHPPNMMTY</sequence>
<accession>A0AAW0AFL3</accession>
<proteinExistence type="predicted"/>
<dbReference type="Proteomes" id="UP001362999">
    <property type="component" value="Unassembled WGS sequence"/>
</dbReference>
<comment type="caution">
    <text evidence="1">The sequence shown here is derived from an EMBL/GenBank/DDBJ whole genome shotgun (WGS) entry which is preliminary data.</text>
</comment>
<name>A0AAW0AFL3_9AGAR</name>
<organism evidence="1 2">
    <name type="scientific">Favolaschia claudopus</name>
    <dbReference type="NCBI Taxonomy" id="2862362"/>
    <lineage>
        <taxon>Eukaryota</taxon>
        <taxon>Fungi</taxon>
        <taxon>Dikarya</taxon>
        <taxon>Basidiomycota</taxon>
        <taxon>Agaricomycotina</taxon>
        <taxon>Agaricomycetes</taxon>
        <taxon>Agaricomycetidae</taxon>
        <taxon>Agaricales</taxon>
        <taxon>Marasmiineae</taxon>
        <taxon>Mycenaceae</taxon>
        <taxon>Favolaschia</taxon>
    </lineage>
</organism>
<reference evidence="1 2" key="1">
    <citation type="journal article" date="2024" name="J Genomics">
        <title>Draft genome sequencing and assembly of Favolaschia claudopus CIRM-BRFM 2984 isolated from oak limbs.</title>
        <authorList>
            <person name="Navarro D."/>
            <person name="Drula E."/>
            <person name="Chaduli D."/>
            <person name="Cazenave R."/>
            <person name="Ahrendt S."/>
            <person name="Wang J."/>
            <person name="Lipzen A."/>
            <person name="Daum C."/>
            <person name="Barry K."/>
            <person name="Grigoriev I.V."/>
            <person name="Favel A."/>
            <person name="Rosso M.N."/>
            <person name="Martin F."/>
        </authorList>
    </citation>
    <scope>NUCLEOTIDE SEQUENCE [LARGE SCALE GENOMIC DNA]</scope>
    <source>
        <strain evidence="1 2">CIRM-BRFM 2984</strain>
    </source>
</reference>
<evidence type="ECO:0000313" key="2">
    <source>
        <dbReference type="Proteomes" id="UP001362999"/>
    </source>
</evidence>
<dbReference type="EMBL" id="JAWWNJ010000069">
    <property type="protein sequence ID" value="KAK7008133.1"/>
    <property type="molecule type" value="Genomic_DNA"/>
</dbReference>
<dbReference type="AlphaFoldDB" id="A0AAW0AFL3"/>
<keyword evidence="2" id="KW-1185">Reference proteome</keyword>
<evidence type="ECO:0000313" key="1">
    <source>
        <dbReference type="EMBL" id="KAK7008133.1"/>
    </source>
</evidence>
<protein>
    <submittedName>
        <fullName evidence="1">Uncharacterized protein</fullName>
    </submittedName>
</protein>